<name>A0A6A3J3A3_9STRA</name>
<proteinExistence type="predicted"/>
<dbReference type="Proteomes" id="UP000476176">
    <property type="component" value="Unassembled WGS sequence"/>
</dbReference>
<evidence type="ECO:0000313" key="4">
    <source>
        <dbReference type="Proteomes" id="UP000460718"/>
    </source>
</evidence>
<reference evidence="4 5" key="1">
    <citation type="submission" date="2018-09" db="EMBL/GenBank/DDBJ databases">
        <title>Genomic investigation of the strawberry pathogen Phytophthora fragariae indicates pathogenicity is determined by transcriptional variation in three key races.</title>
        <authorList>
            <person name="Adams T.M."/>
            <person name="Armitage A.D."/>
            <person name="Sobczyk M.K."/>
            <person name="Bates H.J."/>
            <person name="Dunwell J.M."/>
            <person name="Nellist C.F."/>
            <person name="Harrison R.J."/>
        </authorList>
    </citation>
    <scope>NUCLEOTIDE SEQUENCE [LARGE SCALE GENOMIC DNA]</scope>
    <source>
        <strain evidence="3 5">BC-23</strain>
        <strain evidence="2 6">ONT-3</strain>
        <strain evidence="1 4">SCRP245</strain>
    </source>
</reference>
<dbReference type="AlphaFoldDB" id="A0A6A3J3A3"/>
<organism evidence="1 4">
    <name type="scientific">Phytophthora fragariae</name>
    <dbReference type="NCBI Taxonomy" id="53985"/>
    <lineage>
        <taxon>Eukaryota</taxon>
        <taxon>Sar</taxon>
        <taxon>Stramenopiles</taxon>
        <taxon>Oomycota</taxon>
        <taxon>Peronosporomycetes</taxon>
        <taxon>Peronosporales</taxon>
        <taxon>Peronosporaceae</taxon>
        <taxon>Phytophthora</taxon>
    </lineage>
</organism>
<sequence>MPRARAPRELTEEAVEQGVARFTQLNEARQAKRARCAPAARSAVSAVSETVDSLSPLFDCFQLNGEETVMQTINFSAEEFNRLRHVLEEYVVLWWNVGRGKKCKFGGKDVLLMVLASLKHCGKWDIVASVFDINPPTFQNMVLK</sequence>
<dbReference type="EMBL" id="QXFW01001716">
    <property type="protein sequence ID" value="KAE8986754.1"/>
    <property type="molecule type" value="Genomic_DNA"/>
</dbReference>
<accession>A0A6A3J3A3</accession>
<comment type="caution">
    <text evidence="1">The sequence shown here is derived from an EMBL/GenBank/DDBJ whole genome shotgun (WGS) entry which is preliminary data.</text>
</comment>
<evidence type="ECO:0000313" key="5">
    <source>
        <dbReference type="Proteomes" id="UP000476176"/>
    </source>
</evidence>
<evidence type="ECO:0000313" key="2">
    <source>
        <dbReference type="EMBL" id="KAE9076923.1"/>
    </source>
</evidence>
<evidence type="ECO:0000313" key="1">
    <source>
        <dbReference type="EMBL" id="KAE8986754.1"/>
    </source>
</evidence>
<evidence type="ECO:0000313" key="6">
    <source>
        <dbReference type="Proteomes" id="UP000488956"/>
    </source>
</evidence>
<gene>
    <name evidence="3" type="ORF">PF004_g19591</name>
    <name evidence="2" type="ORF">PF010_g23704</name>
    <name evidence="1" type="ORF">PF011_g19867</name>
</gene>
<evidence type="ECO:0008006" key="7">
    <source>
        <dbReference type="Google" id="ProtNLM"/>
    </source>
</evidence>
<dbReference type="Proteomes" id="UP000460718">
    <property type="component" value="Unassembled WGS sequence"/>
</dbReference>
<protein>
    <recommendedName>
        <fullName evidence="7">DDE Tnp4 domain-containing protein</fullName>
    </recommendedName>
</protein>
<dbReference type="Proteomes" id="UP000488956">
    <property type="component" value="Unassembled WGS sequence"/>
</dbReference>
<evidence type="ECO:0000313" key="3">
    <source>
        <dbReference type="EMBL" id="KAE9198264.1"/>
    </source>
</evidence>
<dbReference type="EMBL" id="QXGC01001670">
    <property type="protein sequence ID" value="KAE9198264.1"/>
    <property type="molecule type" value="Genomic_DNA"/>
</dbReference>
<dbReference type="EMBL" id="QXFX01002448">
    <property type="protein sequence ID" value="KAE9076923.1"/>
    <property type="molecule type" value="Genomic_DNA"/>
</dbReference>